<dbReference type="InterPro" id="IPR043504">
    <property type="entry name" value="Peptidase_S1_PA_chymotrypsin"/>
</dbReference>
<evidence type="ECO:0000256" key="2">
    <source>
        <dbReference type="SAM" id="SignalP"/>
    </source>
</evidence>
<dbReference type="PROSITE" id="PS00135">
    <property type="entry name" value="TRYPSIN_SER"/>
    <property type="match status" value="1"/>
</dbReference>
<protein>
    <submittedName>
        <fullName evidence="4">Putative trypsin</fullName>
    </submittedName>
</protein>
<reference evidence="4" key="1">
    <citation type="journal article" date="2015" name="PLoS Negl. Trop. Dis.">
        <title>Deep Sequencing Analysis of the Ixodes ricinus Haemocytome.</title>
        <authorList>
            <person name="Kotsyfakis M."/>
            <person name="Kopacek P."/>
            <person name="Franta Z."/>
            <person name="Pedra J.H."/>
            <person name="Ribeiro J.M."/>
        </authorList>
    </citation>
    <scope>NUCLEOTIDE SEQUENCE</scope>
</reference>
<keyword evidence="2" id="KW-0732">Signal</keyword>
<evidence type="ECO:0000259" key="3">
    <source>
        <dbReference type="PROSITE" id="PS50240"/>
    </source>
</evidence>
<name>A0A090X7J9_IXORI</name>
<dbReference type="Gene3D" id="2.40.10.10">
    <property type="entry name" value="Trypsin-like serine proteases"/>
    <property type="match status" value="1"/>
</dbReference>
<organism evidence="4">
    <name type="scientific">Ixodes ricinus</name>
    <name type="common">Common tick</name>
    <name type="synonym">Acarus ricinus</name>
    <dbReference type="NCBI Taxonomy" id="34613"/>
    <lineage>
        <taxon>Eukaryota</taxon>
        <taxon>Metazoa</taxon>
        <taxon>Ecdysozoa</taxon>
        <taxon>Arthropoda</taxon>
        <taxon>Chelicerata</taxon>
        <taxon>Arachnida</taxon>
        <taxon>Acari</taxon>
        <taxon>Parasitiformes</taxon>
        <taxon>Ixodida</taxon>
        <taxon>Ixodoidea</taxon>
        <taxon>Ixodidae</taxon>
        <taxon>Ixodinae</taxon>
        <taxon>Ixodes</taxon>
    </lineage>
</organism>
<evidence type="ECO:0000256" key="1">
    <source>
        <dbReference type="ARBA" id="ARBA00023157"/>
    </source>
</evidence>
<dbReference type="InterPro" id="IPR001254">
    <property type="entry name" value="Trypsin_dom"/>
</dbReference>
<proteinExistence type="evidence at transcript level"/>
<dbReference type="SUPFAM" id="SSF50494">
    <property type="entry name" value="Trypsin-like serine proteases"/>
    <property type="match status" value="1"/>
</dbReference>
<accession>A0A090X7J9</accession>
<dbReference type="InterPro" id="IPR009003">
    <property type="entry name" value="Peptidase_S1_PA"/>
</dbReference>
<feature type="chain" id="PRO_5001866615" evidence="2">
    <location>
        <begin position="21"/>
        <end position="179"/>
    </location>
</feature>
<dbReference type="PANTHER" id="PTHR24250">
    <property type="entry name" value="CHYMOTRYPSIN-RELATED"/>
    <property type="match status" value="1"/>
</dbReference>
<dbReference type="Pfam" id="PF00089">
    <property type="entry name" value="Trypsin"/>
    <property type="match status" value="1"/>
</dbReference>
<dbReference type="GO" id="GO:0006508">
    <property type="term" value="P:proteolysis"/>
    <property type="evidence" value="ECO:0007669"/>
    <property type="project" value="InterPro"/>
</dbReference>
<dbReference type="InterPro" id="IPR033116">
    <property type="entry name" value="TRYPSIN_SER"/>
</dbReference>
<dbReference type="PANTHER" id="PTHR24250:SF27">
    <property type="entry name" value="ELASTASE 2 LIKE"/>
    <property type="match status" value="1"/>
</dbReference>
<dbReference type="EMBL" id="GBIH01002658">
    <property type="protein sequence ID" value="JAC92052.1"/>
    <property type="molecule type" value="mRNA"/>
</dbReference>
<feature type="signal peptide" evidence="2">
    <location>
        <begin position="1"/>
        <end position="20"/>
    </location>
</feature>
<dbReference type="AlphaFoldDB" id="A0A090X7J9"/>
<feature type="domain" description="Peptidase S1" evidence="3">
    <location>
        <begin position="11"/>
        <end position="179"/>
    </location>
</feature>
<evidence type="ECO:0000313" key="4">
    <source>
        <dbReference type="EMBL" id="JAC92052.1"/>
    </source>
</evidence>
<dbReference type="PROSITE" id="PS50240">
    <property type="entry name" value="TRYPSIN_DOM"/>
    <property type="match status" value="1"/>
</dbReference>
<sequence length="179" mass="19520">MTGAMLTVATVVLLVAPSLAQWTKGYCGVPQIQPVLDPEVQDSRWSNRRARKLALASAAAQLAWRSSCGRRIDEATAMPSRLPTASSLHTRLSPRSLSKPWSRRCQLTVCRKKWGPNRISELICAEHQYGSICEGDSGGPVVRQKNGTWTLHGVVSATPFICGTMLGPQVFVEVSAYVK</sequence>
<keyword evidence="1" id="KW-1015">Disulfide bond</keyword>
<dbReference type="GO" id="GO:0004252">
    <property type="term" value="F:serine-type endopeptidase activity"/>
    <property type="evidence" value="ECO:0007669"/>
    <property type="project" value="InterPro"/>
</dbReference>